<reference evidence="6 7" key="1">
    <citation type="submission" date="2014-07" db="EMBL/GenBank/DDBJ databases">
        <title>Genomic and transcriptomic analysis on Apis cerana provide comprehensive insights into honey bee biology.</title>
        <authorList>
            <person name="Diao Q."/>
            <person name="Sun L."/>
            <person name="Zheng H."/>
            <person name="Zheng H."/>
            <person name="Xu S."/>
            <person name="Wang S."/>
            <person name="Zeng Z."/>
            <person name="Hu F."/>
            <person name="Su S."/>
            <person name="Wu J."/>
        </authorList>
    </citation>
    <scope>NUCLEOTIDE SEQUENCE [LARGE SCALE GENOMIC DNA]</scope>
    <source>
        <tissue evidence="6">Pupae without intestine</tissue>
    </source>
</reference>
<evidence type="ECO:0000256" key="3">
    <source>
        <dbReference type="SAM" id="MobiDB-lite"/>
    </source>
</evidence>
<evidence type="ECO:0000259" key="4">
    <source>
        <dbReference type="Pfam" id="PF26103"/>
    </source>
</evidence>
<dbReference type="Proteomes" id="UP000242457">
    <property type="component" value="Unassembled WGS sequence"/>
</dbReference>
<keyword evidence="7" id="KW-1185">Reference proteome</keyword>
<feature type="compositionally biased region" description="Basic residues" evidence="3">
    <location>
        <begin position="1"/>
        <end position="11"/>
    </location>
</feature>
<dbReference type="GO" id="GO:0005737">
    <property type="term" value="C:cytoplasm"/>
    <property type="evidence" value="ECO:0007669"/>
    <property type="project" value="TreeGrafter"/>
</dbReference>
<dbReference type="InterPro" id="IPR058750">
    <property type="entry name" value="TPR_Epg5"/>
</dbReference>
<evidence type="ECO:0000313" key="7">
    <source>
        <dbReference type="Proteomes" id="UP000242457"/>
    </source>
</evidence>
<name>A0A2A3E7Y9_APICC</name>
<evidence type="ECO:0000313" key="6">
    <source>
        <dbReference type="EMBL" id="PBC27299.1"/>
    </source>
</evidence>
<protein>
    <recommendedName>
        <fullName evidence="8">Ectopic P granules protein</fullName>
    </recommendedName>
</protein>
<dbReference type="STRING" id="94128.A0A2A3E7Y9"/>
<dbReference type="EMBL" id="KZ288353">
    <property type="protein sequence ID" value="PBC27299.1"/>
    <property type="molecule type" value="Genomic_DNA"/>
</dbReference>
<feature type="domain" description="Epg5-like TPR" evidence="5">
    <location>
        <begin position="1183"/>
        <end position="1375"/>
    </location>
</feature>
<dbReference type="GO" id="GO:0097352">
    <property type="term" value="P:autophagosome maturation"/>
    <property type="evidence" value="ECO:0007669"/>
    <property type="project" value="TreeGrafter"/>
</dbReference>
<evidence type="ECO:0008006" key="8">
    <source>
        <dbReference type="Google" id="ProtNLM"/>
    </source>
</evidence>
<dbReference type="PANTHER" id="PTHR31139">
    <property type="entry name" value="ECTOPIC P GRANULES PROTEIN 5 HOMOLOG"/>
    <property type="match status" value="1"/>
</dbReference>
<comment type="similarity">
    <text evidence="1">Belongs to the EPG5 family.</text>
</comment>
<dbReference type="Pfam" id="PF26103">
    <property type="entry name" value="TPR_Epg5"/>
    <property type="match status" value="1"/>
</dbReference>
<accession>A0A2A3E7Y9</accession>
<dbReference type="InterPro" id="IPR059030">
    <property type="entry name" value="TPR_Epg5_mid"/>
</dbReference>
<feature type="region of interest" description="Disordered" evidence="3">
    <location>
        <begin position="1"/>
        <end position="23"/>
    </location>
</feature>
<organism evidence="6 7">
    <name type="scientific">Apis cerana cerana</name>
    <name type="common">Oriental honeybee</name>
    <dbReference type="NCBI Taxonomy" id="94128"/>
    <lineage>
        <taxon>Eukaryota</taxon>
        <taxon>Metazoa</taxon>
        <taxon>Ecdysozoa</taxon>
        <taxon>Arthropoda</taxon>
        <taxon>Hexapoda</taxon>
        <taxon>Insecta</taxon>
        <taxon>Pterygota</taxon>
        <taxon>Neoptera</taxon>
        <taxon>Endopterygota</taxon>
        <taxon>Hymenoptera</taxon>
        <taxon>Apocrita</taxon>
        <taxon>Aculeata</taxon>
        <taxon>Apoidea</taxon>
        <taxon>Anthophila</taxon>
        <taxon>Apidae</taxon>
        <taxon>Apis</taxon>
    </lineage>
</organism>
<evidence type="ECO:0000256" key="1">
    <source>
        <dbReference type="ARBA" id="ARBA00010948"/>
    </source>
</evidence>
<dbReference type="Pfam" id="PF26573">
    <property type="entry name" value="TPR_Epg5_2"/>
    <property type="match status" value="1"/>
</dbReference>
<proteinExistence type="inferred from homology"/>
<evidence type="ECO:0000256" key="2">
    <source>
        <dbReference type="ARBA" id="ARBA00023006"/>
    </source>
</evidence>
<feature type="domain" description="Epg5-like central TPR repeats" evidence="4">
    <location>
        <begin position="1653"/>
        <end position="2045"/>
    </location>
</feature>
<gene>
    <name evidence="6" type="ORF">APICC_04221</name>
</gene>
<keyword evidence="2" id="KW-0072">Autophagy</keyword>
<sequence>MEVPKQRKKKREEKSKFSMEQQIPDVPTLEEFECVLEESPTNYPKGEGVENMESELHSAAIDTELYEKQSVQIVSEETEGLQTINDKTKINNEIENNLTSAWNNLNEKVEEVITSISTIDLVDTLDGFNNGSITANLSQDLNVSNSKNFIYDRQTKNKSDSIINQVDDIHTSFKEIIPFTESQLTSLYFNQELAWIDMFISEFAEIQLRSNAIRQQHRLHELLMNYLRVRNNLIINSHELEILKKSCREMQKQLWCLDKACIRETGECQDGNPVIATHEYYIARFNQQTLAALTRNLSTIKDLLHNTQALYCYEAEMLKFQIEYYIQRVCISCKEFINLPHNAPVNLLPIHVPSQTIPQLVEIRMCITILFNFQRKLLKDGKFVTDTREWLTRLIAILLRVATWQDHLFILNHILRCPGGVMNWAHSYVQTPILQQHGKLGISSLNDPYLDHIIATLAVILLPIKDREKFLEQIQQSLQDTICSPGDTVWVMLDEEGEEDEDIANVGANLFESDLISLLNQIPFSKIFEQVLCIQYQNNDYHQNKTYITHHHLFRMFAFFTTIIKLLKQGLKTYDSPRYRQLTKRLSALIKDIVQYANDQWEEFDKNQINDVSILKKLQLEFDCFFLRAVLCIFSSRRLGAWQYLASLPYDLISSNTLWQIFYILHTDCMQIDMHVSNRSTHDWINELNSSQLCTKFEEKLSSMPGDESYFLLTTFANMALARTEQDYDFVKITTIDLFQIGFLSEKTQDSCSKDARSLLSNLTYRYPSLLSDILQKLRDNFVSAGKLSLYLFTDLKLYKWILQEKDIIILSTWLHQYPLTSTENHLARLILTHLNWGFDENGSLYLPIDLHRRIALLIVELTMKYVPDTSVQNTSLLVEGVKQMSTIIRPQNAEHIFSLWAWDMVSKLRLHQLDQTEALCHYALLNPTVAFAHVPDMDSDLSLEILVTGTREKQPIACYVAILMTLWGHSIPLICLKGFGQLEILQYHCKYEQMLICLHHIIPLFLECVDSLLKNDKFISLVISLIMADRSYMKVAKSLITPEFPGTILKQFSNMIHSHLYNYKKYRLQTPKEFVYLWLNTFIHIPDWNKDQSVLYLMDIVISAAFFHTDAKETVEHMFQNLFSLATEEINENASNRNVMTSFGSFLNWATGSSNSISLLGKSTQSVWVAHQILLTEQYNREIKTGLWHEILKELSTQPNISLDTAIKRACITVKMQPFGTNGLSIYRWSQQALDTPIGHPILPLLWQNFFALFLARVPTLSGVIDHGGIGEKFFEGMINLSYLKKLKKRLHDTTIYFQLKGEKDLDNGKPITDDKRSFYFNVAKFYKTLSLWLEEPRLHEPGLYLPALPPQYMSQKLVLLVQDNWTPWLEYIDYSAVQQNQMMAVQEWEYACNRNQETYQKGKNISTLFSEKIPPLQRIFKRLTTYEYSVPPPPLNCNQAIFNCIPKENIYNSNSVIDLVKPYLKIILDYAQTYNLMISEHTAVDSSFLELVPTLYRENENQVTLHALCDPVPPNQKHTRSGTPPTVHCAGPAVITVKVLEAHINDGIDHMITQNRAEYENLLIKASQPPPSKVTQGCLFIDHLIAMLEHEILTNRTNENTTALYKIQESGVKLFYYLINSYTEEVSLCPPTKQLITTCLEKLGQSFINEEESQGLQLLNTIMQKSNLGGLLGPYFTPVAGSASTFLQMYQTVVEFSMSTNVDLCFVLLSKFDVGIWLNYKRPRLSERSTFIDLISRALCNMGFNPEETKLILHELFRNHLRLILLHEFPEHYGEVLSVVLKSSESQNLSLDVWRDLLGTLSGKSKNAFLTNSKIRDNIRHYATEQKLLSRQEVHDTAILLSKHFMQERLQYGLYGLYPKYRIYNDPLSTFLGMIGHALVALTLQSDRGSLGDQLCEKIWPVLSEMYSPWITPYWTRNLKEPTAAWIQQLTDDRSVLLPWIIADGPYANKFVAIFVECIRFINDTLPASSKILCFVWQFYVTNFAHASIKDHILNVIHGNFLSLPWDRFYPCINDVELMVKVIDQYLPDSHLFLGSVFTCVHWPLWINDILATQPPTIVARMHVCLLNLLVKLSNEPNVRQTDKVIQLIMEAEKFSWHLLDAITYDHIINWHVMSCDSRVVLHVCNDQCHPIDIAIHNLLKIAAGYDSLMSHFHPTTLKKRQLYIRSSIKLLITCTTRYKSLVSTNPKIFNNTLSKMLDDMEAVIINIQLKYKKRSSAVSESQQIPEASLLITELLHAINQNGFLMEHLRASWTMWLSKRTDSNPILMSILKVIGTTVTSPSIFGDLMEAALEAYFKFNAFEEFSPTWASVLTILQSIMPRQPPVESFLVSEGKLLALYFILLKRLPLCQDIREEGVLLINLVDWISAIRPTNINEEKLPLLWAKTCELAYRQCQYNENIRIAARALKSLARSLLTIADDGGQGWGILGAIGLKKNSNLSMRCKFLSRAIGVYCLAQLPESKSEHQMIRFTPHSPGVALSKTSESDIIEIRPNSEAIKGMQSLEGLILNKQYVTLKGDIERSIKLIRDPANSLHNATIIIGILTTELYNQRYLHVLID</sequence>
<dbReference type="InterPro" id="IPR051436">
    <property type="entry name" value="Autophagy-related_EPG5"/>
</dbReference>
<evidence type="ECO:0000259" key="5">
    <source>
        <dbReference type="Pfam" id="PF26573"/>
    </source>
</evidence>
<dbReference type="PANTHER" id="PTHR31139:SF4">
    <property type="entry name" value="ECTOPIC P GRANULES PROTEIN 5 HOMOLOG"/>
    <property type="match status" value="1"/>
</dbReference>
<dbReference type="OrthoDB" id="75419at2759"/>